<sequence length="706" mass="75713" precursor="true">MRIVCLAFLLSALPPAWPQAIPPAGDWPMYGHDAGGTRYSPLDQINTKNVAKLERAWTFHTGESGRSFESTPIFVDNVLYLSTHTQKVIALDPVTGRELWRYDTHGTGRENRGVTYWPGDAQEGARILVGTGDGRLIALSAKTGVPVRGFGDNGVINLRAGITDKFPKAMYAITSPPAIYRDLVIVGPATQEGPSSGPSGDPRAFDVRTGKLRWRFHVGPQAGEAGSETWGPEGWKDRSGPSQWGFATLDTERGLVFLPVGNPADSFYGADRKGTNLYANSVIALDALTGKLRWYYQVVHHDIWDYDLAAPPALIDVKRDGKTIPAVAQITKMGLLFILDRITGKPVFGVEERRVPKSDVPGEESWPTQPFPLKPPPLARMSLTAAELTTRTPEAHKFCAEWFGRLRHEGAYTPFGMSPTLIMPGTMGGGNWGGVSYDPGLGYIFVNTSSLGGTGRMAPAPAGSPMPYRNEGGYTRFLDQDQFPCQQPPWGELSAVNANTGEIAWRVPLGSYDQVEAMGLKNAGASNMGGSIATAGGLVFIGATTDSKFRAFDSRTGKELWMGRLDATGDAVPMTYRARNGKQYVVIAAAGTNRFRMIANTADETADSLIAFTLGNGGAPEKAPAARTQLSAAEMKAAGPALPEGEGRQAVTKMCTSCHGTAVFTGIRMSRAGWDAEVAAMVEKGAQGSAGEIRAVIGYLAENYGK</sequence>
<gene>
    <name evidence="7" type="ordered locus">Acid_1183</name>
</gene>
<dbReference type="HOGENOM" id="CLU_018478_1_1_0"/>
<evidence type="ECO:0000256" key="1">
    <source>
        <dbReference type="ARBA" id="ARBA00001931"/>
    </source>
</evidence>
<evidence type="ECO:0000313" key="7">
    <source>
        <dbReference type="EMBL" id="ABJ82177.1"/>
    </source>
</evidence>
<dbReference type="SUPFAM" id="SSF50998">
    <property type="entry name" value="Quinoprotein alcohol dehydrogenase-like"/>
    <property type="match status" value="1"/>
</dbReference>
<dbReference type="KEGG" id="sus:Acid_1183"/>
<feature type="signal peptide" evidence="5">
    <location>
        <begin position="1"/>
        <end position="20"/>
    </location>
</feature>
<dbReference type="AlphaFoldDB" id="Q029U9"/>
<dbReference type="EMBL" id="CP000473">
    <property type="protein sequence ID" value="ABJ82177.1"/>
    <property type="molecule type" value="Genomic_DNA"/>
</dbReference>
<dbReference type="Gene3D" id="2.140.10.10">
    <property type="entry name" value="Quinoprotein alcohol dehydrogenase-like superfamily"/>
    <property type="match status" value="1"/>
</dbReference>
<evidence type="ECO:0000256" key="4">
    <source>
        <dbReference type="ARBA" id="ARBA00023002"/>
    </source>
</evidence>
<dbReference type="PANTHER" id="PTHR32303">
    <property type="entry name" value="QUINOPROTEIN ALCOHOL DEHYDROGENASE (CYTOCHROME C)"/>
    <property type="match status" value="1"/>
</dbReference>
<evidence type="ECO:0000256" key="2">
    <source>
        <dbReference type="ARBA" id="ARBA00008156"/>
    </source>
</evidence>
<dbReference type="GO" id="GO:0008876">
    <property type="term" value="F:quinoprotein glucose dehydrogenase activity"/>
    <property type="evidence" value="ECO:0007669"/>
    <property type="project" value="UniProtKB-EC"/>
</dbReference>
<dbReference type="InParanoid" id="Q029U9"/>
<comment type="similarity">
    <text evidence="2">Belongs to the bacterial PQQ dehydrogenase family.</text>
</comment>
<dbReference type="InterPro" id="IPR018391">
    <property type="entry name" value="PQQ_b-propeller_rpt"/>
</dbReference>
<dbReference type="InterPro" id="IPR011047">
    <property type="entry name" value="Quinoprotein_ADH-like_sf"/>
</dbReference>
<dbReference type="GO" id="GO:0020037">
    <property type="term" value="F:heme binding"/>
    <property type="evidence" value="ECO:0007669"/>
    <property type="project" value="InterPro"/>
</dbReference>
<evidence type="ECO:0000256" key="3">
    <source>
        <dbReference type="ARBA" id="ARBA00022729"/>
    </source>
</evidence>
<dbReference type="Gene3D" id="1.10.760.10">
    <property type="entry name" value="Cytochrome c-like domain"/>
    <property type="match status" value="1"/>
</dbReference>
<keyword evidence="3 5" id="KW-0732">Signal</keyword>
<dbReference type="STRING" id="234267.Acid_1183"/>
<keyword evidence="4 7" id="KW-0560">Oxidoreductase</keyword>
<dbReference type="GO" id="GO:0009055">
    <property type="term" value="F:electron transfer activity"/>
    <property type="evidence" value="ECO:0007669"/>
    <property type="project" value="InterPro"/>
</dbReference>
<evidence type="ECO:0000259" key="6">
    <source>
        <dbReference type="Pfam" id="PF01011"/>
    </source>
</evidence>
<feature type="chain" id="PRO_5004163804" evidence="5">
    <location>
        <begin position="21"/>
        <end position="706"/>
    </location>
</feature>
<protein>
    <submittedName>
        <fullName evidence="7">Quinoprotein glucose dehydrogenase</fullName>
        <ecNumber evidence="7">1.1.5.2</ecNumber>
    </submittedName>
</protein>
<dbReference type="GO" id="GO:0016020">
    <property type="term" value="C:membrane"/>
    <property type="evidence" value="ECO:0007669"/>
    <property type="project" value="InterPro"/>
</dbReference>
<dbReference type="InterPro" id="IPR002372">
    <property type="entry name" value="PQQ_rpt_dom"/>
</dbReference>
<dbReference type="eggNOG" id="COG2010">
    <property type="taxonomic scope" value="Bacteria"/>
</dbReference>
<dbReference type="PANTHER" id="PTHR32303:SF4">
    <property type="entry name" value="QUINOPROTEIN GLUCOSE DEHYDROGENASE"/>
    <property type="match status" value="1"/>
</dbReference>
<reference evidence="7" key="1">
    <citation type="submission" date="2006-10" db="EMBL/GenBank/DDBJ databases">
        <title>Complete sequence of Solibacter usitatus Ellin6076.</title>
        <authorList>
            <consortium name="US DOE Joint Genome Institute"/>
            <person name="Copeland A."/>
            <person name="Lucas S."/>
            <person name="Lapidus A."/>
            <person name="Barry K."/>
            <person name="Detter J.C."/>
            <person name="Glavina del Rio T."/>
            <person name="Hammon N."/>
            <person name="Israni S."/>
            <person name="Dalin E."/>
            <person name="Tice H."/>
            <person name="Pitluck S."/>
            <person name="Thompson L.S."/>
            <person name="Brettin T."/>
            <person name="Bruce D."/>
            <person name="Han C."/>
            <person name="Tapia R."/>
            <person name="Gilna P."/>
            <person name="Schmutz J."/>
            <person name="Larimer F."/>
            <person name="Land M."/>
            <person name="Hauser L."/>
            <person name="Kyrpides N."/>
            <person name="Mikhailova N."/>
            <person name="Janssen P.H."/>
            <person name="Kuske C.R."/>
            <person name="Richardson P."/>
        </authorList>
    </citation>
    <scope>NUCLEOTIDE SEQUENCE</scope>
    <source>
        <strain evidence="7">Ellin6076</strain>
    </source>
</reference>
<dbReference type="GO" id="GO:0048038">
    <property type="term" value="F:quinone binding"/>
    <property type="evidence" value="ECO:0007669"/>
    <property type="project" value="InterPro"/>
</dbReference>
<accession>Q029U9</accession>
<dbReference type="Pfam" id="PF01011">
    <property type="entry name" value="PQQ"/>
    <property type="match status" value="1"/>
</dbReference>
<dbReference type="eggNOG" id="COG4993">
    <property type="taxonomic scope" value="Bacteria"/>
</dbReference>
<dbReference type="OrthoDB" id="9794322at2"/>
<comment type="cofactor">
    <cofactor evidence="1">
        <name>pyrroloquinoline quinone</name>
        <dbReference type="ChEBI" id="CHEBI:58442"/>
    </cofactor>
</comment>
<evidence type="ECO:0000256" key="5">
    <source>
        <dbReference type="SAM" id="SignalP"/>
    </source>
</evidence>
<dbReference type="EC" id="1.1.5.2" evidence="7"/>
<dbReference type="SMART" id="SM00564">
    <property type="entry name" value="PQQ"/>
    <property type="match status" value="6"/>
</dbReference>
<organism evidence="7">
    <name type="scientific">Solibacter usitatus (strain Ellin6076)</name>
    <dbReference type="NCBI Taxonomy" id="234267"/>
    <lineage>
        <taxon>Bacteria</taxon>
        <taxon>Pseudomonadati</taxon>
        <taxon>Acidobacteriota</taxon>
        <taxon>Terriglobia</taxon>
        <taxon>Bryobacterales</taxon>
        <taxon>Solibacteraceae</taxon>
        <taxon>Candidatus Solibacter</taxon>
    </lineage>
</organism>
<dbReference type="InterPro" id="IPR017511">
    <property type="entry name" value="PQQ_mDH"/>
</dbReference>
<feature type="domain" description="Pyrrolo-quinoline quinone repeat" evidence="6">
    <location>
        <begin position="27"/>
        <end position="585"/>
    </location>
</feature>
<dbReference type="CDD" id="cd10280">
    <property type="entry name" value="PQQ_mGDH"/>
    <property type="match status" value="1"/>
</dbReference>
<name>Q029U9_SOLUE</name>
<dbReference type="SUPFAM" id="SSF46626">
    <property type="entry name" value="Cytochrome c"/>
    <property type="match status" value="1"/>
</dbReference>
<dbReference type="InterPro" id="IPR036909">
    <property type="entry name" value="Cyt_c-like_dom_sf"/>
</dbReference>
<proteinExistence type="inferred from homology"/>